<evidence type="ECO:0000313" key="7">
    <source>
        <dbReference type="EMBL" id="CAH0474603.1"/>
    </source>
</evidence>
<reference evidence="7" key="1">
    <citation type="submission" date="2021-11" db="EMBL/GenBank/DDBJ databases">
        <authorList>
            <person name="Islam A."/>
            <person name="Islam S."/>
            <person name="Flora M.S."/>
            <person name="Rahman M."/>
            <person name="Ziaur R.M."/>
            <person name="Epstein J.H."/>
            <person name="Hassan M."/>
            <person name="Klassen M."/>
            <person name="Woodard K."/>
            <person name="Webb A."/>
            <person name="Webby R.J."/>
            <person name="El Zowalaty M.E."/>
        </authorList>
    </citation>
    <scope>NUCLEOTIDE SEQUENCE</scope>
    <source>
        <strain evidence="7">Pbs3</strain>
    </source>
</reference>
<accession>A0AAU9KP37</accession>
<dbReference type="InterPro" id="IPR029705">
    <property type="entry name" value="VPS35L"/>
</dbReference>
<dbReference type="PANTHER" id="PTHR13673:SF0">
    <property type="entry name" value="VPS35 ENDOSOMAL PROTEIN-SORTING FACTOR-LIKE"/>
    <property type="match status" value="1"/>
</dbReference>
<evidence type="ECO:0000256" key="3">
    <source>
        <dbReference type="ARBA" id="ARBA00022448"/>
    </source>
</evidence>
<dbReference type="GO" id="GO:0005768">
    <property type="term" value="C:endosome"/>
    <property type="evidence" value="ECO:0007669"/>
    <property type="project" value="UniProtKB-SubCell"/>
</dbReference>
<keyword evidence="5" id="KW-0653">Protein transport</keyword>
<comment type="subcellular location">
    <subcellularLocation>
        <location evidence="1">Endosome</location>
    </subcellularLocation>
</comment>
<name>A0AAU9KP37_9STRA</name>
<evidence type="ECO:0000256" key="5">
    <source>
        <dbReference type="ARBA" id="ARBA00022927"/>
    </source>
</evidence>
<evidence type="ECO:0000256" key="1">
    <source>
        <dbReference type="ARBA" id="ARBA00004177"/>
    </source>
</evidence>
<dbReference type="Proteomes" id="UP001160483">
    <property type="component" value="Unassembled WGS sequence"/>
</dbReference>
<dbReference type="EMBL" id="CAKKTJ010000112">
    <property type="protein sequence ID" value="CAH0474603.1"/>
    <property type="molecule type" value="Genomic_DNA"/>
</dbReference>
<evidence type="ECO:0000256" key="4">
    <source>
        <dbReference type="ARBA" id="ARBA00022753"/>
    </source>
</evidence>
<sequence length="1198" mass="134258">MVVTDQATLVASCRTKWRVGERQIPESRHQLARDVITSNEAHPLAMTMSFSRIKHINRAVSSRSPRHSTSIAPSSDSIGTKKSENEVLRELVILQDGDVDPLGVLTSSSDGKRTSHESVVMMTKTRSIDVVSTAKGPYKEDKTMPRTVKTKWEEHTDCLLAKYADYTFKIKASMLEVNEVEPELLFDSTSNLYHKEDTIMTVDAASVMKKTRARLEQLERGGREKTRSSVLAQDEETIEISQSQYVAKVKEMQTKLLVNWEQDHKVEALRIAIKCVKLLADIDTAPQLYPCVFVLVSEVLDTFGKLVYDRIRTLASEDENGQPLSQPLGEHFTSSDINVQATETCRNWFYKSACIRELLPRIYVEVALLRCYCFLCDGEYPQIVARLSNMIKGIGEPMVALYARLYLSLTSSELLGTSSPADQTVVVSSSLFDYFYAFHWFRQHRLEDWLHTHKMEYGEYLALHSPAVEWLCKCAAPGATQETFDSLLAHSQAYFDSSMVLKHLCECFGAQFYASTPSLMLELIRTASPSLVSKCHLYSLVAVQLSSVLAVAENESGGKLQFLNSSWSLITAQNEITQYMECAAAYMKLIVAHFSHREALILLKDVVRHLNAAIPEELTAKTYNLLGALIENVVFGAKQHYEFFLRLIPSHPFLTLMDMFKRESSVNVAKKVLRAFVGGDMKKSLNRSGTLRLHVVGPEAAVAHTLLVVCCRVHDALDSLSTVSERAEVNRDISAFITRLGYVNEKDDVSERAQDEEVEALLMLYTDCRRAFYKLESIKILLSTMVLRLAMHVHKRISGSVVSVGSKKRAHVRRNFVQSCLAFAHITIPSIDAPLEKLQLMVAAANVALVTSCIPQMDAMVKAAIIFLADLDLSAVRSSCNSNKESGMMSFFASSHGAAVKLFGVMGINSTSIKIDQVVQVIAQLASVLVYAPSLNDDDAFYYINALRKAVLERMVWTSRTLSSLSYQLEAGVARVRVLLMLVQVYAIWAQRSLPDRLESVDSNDVLYCGDDSFYNEVQARFSSVVEEVARDIELLGQISKDSDSDNVGSAVTDQVMAAQIELMLDVVNLVVPLLEYDETRPEEALVTTNPYWGDEFTDNSRSGSRRRKKSRSGTVLVCKCMMYSHEKVKLLKQAKPRDTSTNQLQMATWICLYFNSTRAYVVNFMLEMSKRTAGIRRDATSQHTVQTLADALNQLVL</sequence>
<comment type="similarity">
    <text evidence="2">Belongs to the VPS35L family.</text>
</comment>
<feature type="compositionally biased region" description="Polar residues" evidence="6">
    <location>
        <begin position="59"/>
        <end position="78"/>
    </location>
</feature>
<gene>
    <name evidence="7" type="ORF">PBS003_LOCUS1447</name>
</gene>
<keyword evidence="3" id="KW-0813">Transport</keyword>
<comment type="caution">
    <text evidence="7">The sequence shown here is derived from an EMBL/GenBank/DDBJ whole genome shotgun (WGS) entry which is preliminary data.</text>
</comment>
<dbReference type="GO" id="GO:0015031">
    <property type="term" value="P:protein transport"/>
    <property type="evidence" value="ECO:0007669"/>
    <property type="project" value="UniProtKB-KW"/>
</dbReference>
<dbReference type="AlphaFoldDB" id="A0AAU9KP37"/>
<evidence type="ECO:0000313" key="8">
    <source>
        <dbReference type="Proteomes" id="UP001160483"/>
    </source>
</evidence>
<organism evidence="7 8">
    <name type="scientific">Peronospora belbahrii</name>
    <dbReference type="NCBI Taxonomy" id="622444"/>
    <lineage>
        <taxon>Eukaryota</taxon>
        <taxon>Sar</taxon>
        <taxon>Stramenopiles</taxon>
        <taxon>Oomycota</taxon>
        <taxon>Peronosporomycetes</taxon>
        <taxon>Peronosporales</taxon>
        <taxon>Peronosporaceae</taxon>
        <taxon>Peronospora</taxon>
    </lineage>
</organism>
<proteinExistence type="inferred from homology"/>
<keyword evidence="4" id="KW-0967">Endosome</keyword>
<dbReference type="PANTHER" id="PTHR13673">
    <property type="entry name" value="ESOPHAGEAL CANCER ASSOCIATED PROTEIN"/>
    <property type="match status" value="1"/>
</dbReference>
<feature type="region of interest" description="Disordered" evidence="6">
    <location>
        <begin position="58"/>
        <end position="82"/>
    </location>
</feature>
<evidence type="ECO:0000256" key="2">
    <source>
        <dbReference type="ARBA" id="ARBA00010704"/>
    </source>
</evidence>
<dbReference type="GO" id="GO:0032456">
    <property type="term" value="P:endocytic recycling"/>
    <property type="evidence" value="ECO:0007669"/>
    <property type="project" value="InterPro"/>
</dbReference>
<evidence type="ECO:0000256" key="6">
    <source>
        <dbReference type="SAM" id="MobiDB-lite"/>
    </source>
</evidence>
<protein>
    <submittedName>
        <fullName evidence="7">Uncharacterized protein</fullName>
    </submittedName>
</protein>